<dbReference type="GO" id="GO:0043235">
    <property type="term" value="C:receptor complex"/>
    <property type="evidence" value="ECO:0007669"/>
    <property type="project" value="TreeGrafter"/>
</dbReference>
<proteinExistence type="predicted"/>
<dbReference type="PANTHER" id="PTHR46957:SF1">
    <property type="entry name" value="PHOSPHATIDYLINOSITOL PHOSPHATASE PTPRQ"/>
    <property type="match status" value="1"/>
</dbReference>
<evidence type="ECO:0000313" key="1">
    <source>
        <dbReference type="Ensembl" id="ENSHHUP00000077672.1"/>
    </source>
</evidence>
<name>A0A4W5QNH2_9TELE</name>
<dbReference type="GeneTree" id="ENSGT00940000167492"/>
<dbReference type="InterPro" id="IPR050713">
    <property type="entry name" value="RTP_Phos/Ushers"/>
</dbReference>
<reference evidence="2" key="1">
    <citation type="submission" date="2018-06" db="EMBL/GenBank/DDBJ databases">
        <title>Genome assembly of Danube salmon.</title>
        <authorList>
            <person name="Macqueen D.J."/>
            <person name="Gundappa M.K."/>
        </authorList>
    </citation>
    <scope>NUCLEOTIDE SEQUENCE [LARGE SCALE GENOMIC DNA]</scope>
</reference>
<dbReference type="STRING" id="62062.ENSHHUP00000077672"/>
<evidence type="ECO:0008006" key="3">
    <source>
        <dbReference type="Google" id="ProtNLM"/>
    </source>
</evidence>
<sequence>MVTSRSIVVRMPACFYSNDNGPISSIQVIVSESGVMDSMNLTNWKTAFLSRPAPYLTDNGFPNPLCVRDSMSKDTQTSRLTDSRIRHSIVRDRVLEHRDSGGQRIDHQDDHYVIGEKDNCLTEEYSNTLCNGPLKPNTVYVFKFRASNIR</sequence>
<evidence type="ECO:0000313" key="2">
    <source>
        <dbReference type="Proteomes" id="UP000314982"/>
    </source>
</evidence>
<keyword evidence="2" id="KW-1185">Reference proteome</keyword>
<dbReference type="AlphaFoldDB" id="A0A4W5QNH2"/>
<reference evidence="1" key="2">
    <citation type="submission" date="2025-08" db="UniProtKB">
        <authorList>
            <consortium name="Ensembl"/>
        </authorList>
    </citation>
    <scope>IDENTIFICATION</scope>
</reference>
<dbReference type="Proteomes" id="UP000314982">
    <property type="component" value="Unassembled WGS sequence"/>
</dbReference>
<organism evidence="1 2">
    <name type="scientific">Hucho hucho</name>
    <name type="common">huchen</name>
    <dbReference type="NCBI Taxonomy" id="62062"/>
    <lineage>
        <taxon>Eukaryota</taxon>
        <taxon>Metazoa</taxon>
        <taxon>Chordata</taxon>
        <taxon>Craniata</taxon>
        <taxon>Vertebrata</taxon>
        <taxon>Euteleostomi</taxon>
        <taxon>Actinopterygii</taxon>
        <taxon>Neopterygii</taxon>
        <taxon>Teleostei</taxon>
        <taxon>Protacanthopterygii</taxon>
        <taxon>Salmoniformes</taxon>
        <taxon>Salmonidae</taxon>
        <taxon>Salmoninae</taxon>
        <taxon>Hucho</taxon>
    </lineage>
</organism>
<dbReference type="Ensembl" id="ENSHHUT00000080191.1">
    <property type="protein sequence ID" value="ENSHHUP00000077672.1"/>
    <property type="gene ID" value="ENSHHUG00000045356.1"/>
</dbReference>
<dbReference type="PANTHER" id="PTHR46957">
    <property type="entry name" value="CYTOKINE RECEPTOR"/>
    <property type="match status" value="1"/>
</dbReference>
<protein>
    <recommendedName>
        <fullName evidence="3">PTPRJ transmembrane domain-containing protein</fullName>
    </recommendedName>
</protein>
<reference evidence="1" key="3">
    <citation type="submission" date="2025-09" db="UniProtKB">
        <authorList>
            <consortium name="Ensembl"/>
        </authorList>
    </citation>
    <scope>IDENTIFICATION</scope>
</reference>
<accession>A0A4W5QNH2</accession>